<dbReference type="GO" id="GO:0000786">
    <property type="term" value="C:nucleosome"/>
    <property type="evidence" value="ECO:0007669"/>
    <property type="project" value="InterPro"/>
</dbReference>
<evidence type="ECO:0000256" key="3">
    <source>
        <dbReference type="SAM" id="MobiDB-lite"/>
    </source>
</evidence>
<dbReference type="Proteomes" id="UP000653305">
    <property type="component" value="Unassembled WGS sequence"/>
</dbReference>
<feature type="compositionally biased region" description="Gly residues" evidence="3">
    <location>
        <begin position="53"/>
        <end position="63"/>
    </location>
</feature>
<comment type="caution">
    <text evidence="4">The sequence shown here is derived from an EMBL/GenBank/DDBJ whole genome shotgun (WGS) entry which is preliminary data.</text>
</comment>
<evidence type="ECO:0000313" key="4">
    <source>
        <dbReference type="EMBL" id="GFP95374.1"/>
    </source>
</evidence>
<dbReference type="Gene3D" id="1.10.20.10">
    <property type="entry name" value="Histone, subunit A"/>
    <property type="match status" value="1"/>
</dbReference>
<dbReference type="GO" id="GO:0030527">
    <property type="term" value="F:structural constituent of chromatin"/>
    <property type="evidence" value="ECO:0007669"/>
    <property type="project" value="InterPro"/>
</dbReference>
<reference evidence="4" key="1">
    <citation type="submission" date="2020-07" db="EMBL/GenBank/DDBJ databases">
        <title>Ethylene signaling mediates host invasion by parasitic plants.</title>
        <authorList>
            <person name="Yoshida S."/>
        </authorList>
    </citation>
    <scope>NUCLEOTIDE SEQUENCE</scope>
    <source>
        <strain evidence="4">Okayama</strain>
    </source>
</reference>
<feature type="compositionally biased region" description="Low complexity" evidence="3">
    <location>
        <begin position="22"/>
        <end position="33"/>
    </location>
</feature>
<dbReference type="PRINTS" id="PR00622">
    <property type="entry name" value="HISTONEH3"/>
</dbReference>
<evidence type="ECO:0000313" key="5">
    <source>
        <dbReference type="Proteomes" id="UP000653305"/>
    </source>
</evidence>
<dbReference type="GO" id="GO:0003677">
    <property type="term" value="F:DNA binding"/>
    <property type="evidence" value="ECO:0007669"/>
    <property type="project" value="InterPro"/>
</dbReference>
<organism evidence="4 5">
    <name type="scientific">Phtheirospermum japonicum</name>
    <dbReference type="NCBI Taxonomy" id="374723"/>
    <lineage>
        <taxon>Eukaryota</taxon>
        <taxon>Viridiplantae</taxon>
        <taxon>Streptophyta</taxon>
        <taxon>Embryophyta</taxon>
        <taxon>Tracheophyta</taxon>
        <taxon>Spermatophyta</taxon>
        <taxon>Magnoliopsida</taxon>
        <taxon>eudicotyledons</taxon>
        <taxon>Gunneridae</taxon>
        <taxon>Pentapetalae</taxon>
        <taxon>asterids</taxon>
        <taxon>lamiids</taxon>
        <taxon>Lamiales</taxon>
        <taxon>Orobanchaceae</taxon>
        <taxon>Orobanchaceae incertae sedis</taxon>
        <taxon>Phtheirospermum</taxon>
    </lineage>
</organism>
<dbReference type="InterPro" id="IPR000164">
    <property type="entry name" value="Histone_H3/CENP-A"/>
</dbReference>
<dbReference type="SUPFAM" id="SSF47113">
    <property type="entry name" value="Histone-fold"/>
    <property type="match status" value="1"/>
</dbReference>
<protein>
    <submittedName>
        <fullName evidence="4">Histone h3.2</fullName>
    </submittedName>
</protein>
<accession>A0A830CG75</accession>
<name>A0A830CG75_9LAMI</name>
<dbReference type="InterPro" id="IPR009072">
    <property type="entry name" value="Histone-fold"/>
</dbReference>
<dbReference type="OrthoDB" id="1881399at2759"/>
<dbReference type="PANTHER" id="PTHR11426">
    <property type="entry name" value="HISTONE H3"/>
    <property type="match status" value="1"/>
</dbReference>
<proteinExistence type="inferred from homology"/>
<keyword evidence="2" id="KW-0007">Acetylation</keyword>
<dbReference type="GO" id="GO:0046982">
    <property type="term" value="F:protein heterodimerization activity"/>
    <property type="evidence" value="ECO:0007669"/>
    <property type="project" value="InterPro"/>
</dbReference>
<evidence type="ECO:0000256" key="2">
    <source>
        <dbReference type="ARBA" id="ARBA00022990"/>
    </source>
</evidence>
<comment type="similarity">
    <text evidence="1">Belongs to the histone H3 family.</text>
</comment>
<evidence type="ECO:0000256" key="1">
    <source>
        <dbReference type="ARBA" id="ARBA00010343"/>
    </source>
</evidence>
<keyword evidence="5" id="KW-1185">Reference proteome</keyword>
<gene>
    <name evidence="4" type="ORF">PHJA_001681700</name>
</gene>
<dbReference type="EMBL" id="BMAC01000385">
    <property type="protein sequence ID" value="GFP95374.1"/>
    <property type="molecule type" value="Genomic_DNA"/>
</dbReference>
<dbReference type="AlphaFoldDB" id="A0A830CG75"/>
<feature type="region of interest" description="Disordered" evidence="3">
    <location>
        <begin position="1"/>
        <end position="63"/>
    </location>
</feature>
<sequence>MARTKQTSRKSTGGKAPKKQLATKAARKSAPAAGRVKKPHRFRPELRRCCASGGDGGLFGRSV</sequence>